<comment type="caution">
    <text evidence="1">The sequence shown here is derived from an EMBL/GenBank/DDBJ whole genome shotgun (WGS) entry which is preliminary data.</text>
</comment>
<organism evidence="1 2">
    <name type="scientific">Cupriavidus basilensis OR16</name>
    <dbReference type="NCBI Taxonomy" id="1127483"/>
    <lineage>
        <taxon>Bacteria</taxon>
        <taxon>Pseudomonadati</taxon>
        <taxon>Pseudomonadota</taxon>
        <taxon>Betaproteobacteria</taxon>
        <taxon>Burkholderiales</taxon>
        <taxon>Burkholderiaceae</taxon>
        <taxon>Cupriavidus</taxon>
    </lineage>
</organism>
<gene>
    <name evidence="1" type="ORF">OR16_02375</name>
</gene>
<dbReference type="RefSeq" id="WP_006156325.1">
    <property type="nucleotide sequence ID" value="NZ_AHJE01000005.1"/>
</dbReference>
<reference evidence="1 2" key="1">
    <citation type="journal article" date="2012" name="J. Bacteriol.">
        <title>De Novo Genome Project of Cupriavidus basilensis OR16.</title>
        <authorList>
            <person name="Cserhati M."/>
            <person name="Kriszt B."/>
            <person name="Szoboszlay S."/>
            <person name="Toth A."/>
            <person name="Szabo I."/>
            <person name="Tancsics A."/>
            <person name="Nagy I."/>
            <person name="Horvath B."/>
            <person name="Nagy I."/>
            <person name="Kukolya J."/>
        </authorList>
    </citation>
    <scope>NUCLEOTIDE SEQUENCE [LARGE SCALE GENOMIC DNA]</scope>
    <source>
        <strain evidence="1 2">OR16</strain>
    </source>
</reference>
<dbReference type="Proteomes" id="UP000005808">
    <property type="component" value="Unassembled WGS sequence"/>
</dbReference>
<accession>H1RYW7</accession>
<sequence length="67" mass="7215">MTDKAASAPRRRLGPFEEYPIGLGVQWHPNGPQGVVDLYTSSSTRQGGIALIRRALDATGVEAPPKR</sequence>
<evidence type="ECO:0000313" key="1">
    <source>
        <dbReference type="EMBL" id="EHP44498.1"/>
    </source>
</evidence>
<proteinExistence type="predicted"/>
<dbReference type="AlphaFoldDB" id="H1RYW7"/>
<dbReference type="EMBL" id="AHJE01000005">
    <property type="protein sequence ID" value="EHP44498.1"/>
    <property type="molecule type" value="Genomic_DNA"/>
</dbReference>
<name>H1RYW7_9BURK</name>
<dbReference type="PATRIC" id="fig|1127483.3.peg.488"/>
<evidence type="ECO:0000313" key="2">
    <source>
        <dbReference type="Proteomes" id="UP000005808"/>
    </source>
</evidence>
<protein>
    <submittedName>
        <fullName evidence="1">Aldo/keto reductase</fullName>
    </submittedName>
</protein>